<dbReference type="Proteomes" id="UP000001072">
    <property type="component" value="Unassembled WGS sequence"/>
</dbReference>
<feature type="compositionally biased region" description="Polar residues" evidence="1">
    <location>
        <begin position="182"/>
        <end position="197"/>
    </location>
</feature>
<evidence type="ECO:0000313" key="2">
    <source>
        <dbReference type="EMBL" id="EGG02386.1"/>
    </source>
</evidence>
<feature type="compositionally biased region" description="Polar residues" evidence="1">
    <location>
        <begin position="278"/>
        <end position="290"/>
    </location>
</feature>
<dbReference type="EMBL" id="GL883131">
    <property type="protein sequence ID" value="EGG02386.1"/>
    <property type="molecule type" value="Genomic_DNA"/>
</dbReference>
<dbReference type="InParanoid" id="F4RZ41"/>
<dbReference type="GeneID" id="18935915"/>
<keyword evidence="3" id="KW-1185">Reference proteome</keyword>
<evidence type="ECO:0000313" key="3">
    <source>
        <dbReference type="Proteomes" id="UP000001072"/>
    </source>
</evidence>
<proteinExistence type="predicted"/>
<dbReference type="RefSeq" id="XP_007414371.1">
    <property type="nucleotide sequence ID" value="XM_007414309.1"/>
</dbReference>
<feature type="region of interest" description="Disordered" evidence="1">
    <location>
        <begin position="182"/>
        <end position="329"/>
    </location>
</feature>
<gene>
    <name evidence="2" type="ORF">MELLADRAFT_91454</name>
</gene>
<dbReference type="KEGG" id="mlr:MELLADRAFT_91454"/>
<dbReference type="HOGENOM" id="CLU_088306_0_0_1"/>
<dbReference type="VEuPathDB" id="FungiDB:MELLADRAFT_91454"/>
<reference evidence="3" key="1">
    <citation type="journal article" date="2011" name="Proc. Natl. Acad. Sci. U.S.A.">
        <title>Obligate biotrophy features unraveled by the genomic analysis of rust fungi.</title>
        <authorList>
            <person name="Duplessis S."/>
            <person name="Cuomo C.A."/>
            <person name="Lin Y.-C."/>
            <person name="Aerts A."/>
            <person name="Tisserant E."/>
            <person name="Veneault-Fourrey C."/>
            <person name="Joly D.L."/>
            <person name="Hacquard S."/>
            <person name="Amselem J."/>
            <person name="Cantarel B.L."/>
            <person name="Chiu R."/>
            <person name="Coutinho P.M."/>
            <person name="Feau N."/>
            <person name="Field M."/>
            <person name="Frey P."/>
            <person name="Gelhaye E."/>
            <person name="Goldberg J."/>
            <person name="Grabherr M.G."/>
            <person name="Kodira C.D."/>
            <person name="Kohler A."/>
            <person name="Kuees U."/>
            <person name="Lindquist E.A."/>
            <person name="Lucas S.M."/>
            <person name="Mago R."/>
            <person name="Mauceli E."/>
            <person name="Morin E."/>
            <person name="Murat C."/>
            <person name="Pangilinan J.L."/>
            <person name="Park R."/>
            <person name="Pearson M."/>
            <person name="Quesneville H."/>
            <person name="Rouhier N."/>
            <person name="Sakthikumar S."/>
            <person name="Salamov A.A."/>
            <person name="Schmutz J."/>
            <person name="Selles B."/>
            <person name="Shapiro H."/>
            <person name="Tanguay P."/>
            <person name="Tuskan G.A."/>
            <person name="Henrissat B."/>
            <person name="Van de Peer Y."/>
            <person name="Rouze P."/>
            <person name="Ellis J.G."/>
            <person name="Dodds P.N."/>
            <person name="Schein J.E."/>
            <person name="Zhong S."/>
            <person name="Hamelin R.C."/>
            <person name="Grigoriev I.V."/>
            <person name="Szabo L.J."/>
            <person name="Martin F."/>
        </authorList>
    </citation>
    <scope>NUCLEOTIDE SEQUENCE [LARGE SCALE GENOMIC DNA]</scope>
    <source>
        <strain evidence="3">98AG31 / pathotype 3-4-7</strain>
    </source>
</reference>
<sequence length="329" mass="37423">MRTRKAKVASCTSNVIPYVGSPYLNEFRLSFAEWSIRYNLMVKYQEEKFDKLDSQKDSPIAPRLRAHRENVLQIQIDCYGKWPPAMRYDIAHRRNVWENRLENGLMADVGTLDKRLADQAEKDSKQFNDFAYDDNPFVFGGPMQHVNPMDGKVYPAHSSWDTVGALADMQVEMLTGRNLKVWNTNQPANPSTSSLERGSTGVIRSERGYKGNKFDPDYHKKQQKQHQNYHTSQNYYQNNNQPYGYNNRNNAPNQNHSNFFQNHGTYTSNRGNGRGGNHQNSTGRGNQYHQSGERPSIGPGSFNRLMSENNVTKGAENGNVPTASSSNAS</sequence>
<protein>
    <submittedName>
        <fullName evidence="2">Uncharacterized protein</fullName>
    </submittedName>
</protein>
<evidence type="ECO:0000256" key="1">
    <source>
        <dbReference type="SAM" id="MobiDB-lite"/>
    </source>
</evidence>
<organism evidence="3">
    <name type="scientific">Melampsora larici-populina (strain 98AG31 / pathotype 3-4-7)</name>
    <name type="common">Poplar leaf rust fungus</name>
    <dbReference type="NCBI Taxonomy" id="747676"/>
    <lineage>
        <taxon>Eukaryota</taxon>
        <taxon>Fungi</taxon>
        <taxon>Dikarya</taxon>
        <taxon>Basidiomycota</taxon>
        <taxon>Pucciniomycotina</taxon>
        <taxon>Pucciniomycetes</taxon>
        <taxon>Pucciniales</taxon>
        <taxon>Melampsoraceae</taxon>
        <taxon>Melampsora</taxon>
    </lineage>
</organism>
<feature type="compositionally biased region" description="Low complexity" evidence="1">
    <location>
        <begin position="225"/>
        <end position="250"/>
    </location>
</feature>
<feature type="compositionally biased region" description="Basic and acidic residues" evidence="1">
    <location>
        <begin position="204"/>
        <end position="220"/>
    </location>
</feature>
<dbReference type="AlphaFoldDB" id="F4RZ41"/>
<feature type="compositionally biased region" description="Polar residues" evidence="1">
    <location>
        <begin position="319"/>
        <end position="329"/>
    </location>
</feature>
<accession>F4RZ41</accession>
<name>F4RZ41_MELLP</name>
<feature type="compositionally biased region" description="Polar residues" evidence="1">
    <location>
        <begin position="251"/>
        <end position="268"/>
    </location>
</feature>